<feature type="region of interest" description="Disordered" evidence="1">
    <location>
        <begin position="1"/>
        <end position="67"/>
    </location>
</feature>
<reference evidence="2 3" key="1">
    <citation type="journal article" date="2019" name="Sci. Rep.">
        <title>A high-quality genome of Eragrostis curvula grass provides insights into Poaceae evolution and supports new strategies to enhance forage quality.</title>
        <authorList>
            <person name="Carballo J."/>
            <person name="Santos B.A.C.M."/>
            <person name="Zappacosta D."/>
            <person name="Garbus I."/>
            <person name="Selva J.P."/>
            <person name="Gallo C.A."/>
            <person name="Diaz A."/>
            <person name="Albertini E."/>
            <person name="Caccamo M."/>
            <person name="Echenique V."/>
        </authorList>
    </citation>
    <scope>NUCLEOTIDE SEQUENCE [LARGE SCALE GENOMIC DNA]</scope>
    <source>
        <strain evidence="3">cv. Victoria</strain>
        <tissue evidence="2">Leaf</tissue>
    </source>
</reference>
<evidence type="ECO:0000313" key="2">
    <source>
        <dbReference type="EMBL" id="TVU17402.1"/>
    </source>
</evidence>
<protein>
    <submittedName>
        <fullName evidence="2">Uncharacterized protein</fullName>
    </submittedName>
</protein>
<name>A0A5J9U133_9POAL</name>
<dbReference type="Proteomes" id="UP000324897">
    <property type="component" value="Chromosome 7"/>
</dbReference>
<proteinExistence type="predicted"/>
<feature type="region of interest" description="Disordered" evidence="1">
    <location>
        <begin position="97"/>
        <end position="124"/>
    </location>
</feature>
<gene>
    <name evidence="2" type="ORF">EJB05_33437</name>
</gene>
<dbReference type="EMBL" id="RWGY01000029">
    <property type="protein sequence ID" value="TVU17402.1"/>
    <property type="molecule type" value="Genomic_DNA"/>
</dbReference>
<organism evidence="2 3">
    <name type="scientific">Eragrostis curvula</name>
    <name type="common">weeping love grass</name>
    <dbReference type="NCBI Taxonomy" id="38414"/>
    <lineage>
        <taxon>Eukaryota</taxon>
        <taxon>Viridiplantae</taxon>
        <taxon>Streptophyta</taxon>
        <taxon>Embryophyta</taxon>
        <taxon>Tracheophyta</taxon>
        <taxon>Spermatophyta</taxon>
        <taxon>Magnoliopsida</taxon>
        <taxon>Liliopsida</taxon>
        <taxon>Poales</taxon>
        <taxon>Poaceae</taxon>
        <taxon>PACMAD clade</taxon>
        <taxon>Chloridoideae</taxon>
        <taxon>Eragrostideae</taxon>
        <taxon>Eragrostidinae</taxon>
        <taxon>Eragrostis</taxon>
    </lineage>
</organism>
<dbReference type="AlphaFoldDB" id="A0A5J9U133"/>
<dbReference type="PANTHER" id="PTHR34480">
    <property type="entry name" value="OS01G0967800 PROTEIN-RELATED"/>
    <property type="match status" value="1"/>
</dbReference>
<sequence>MPSKHRGNGTGSSGGGMRPGGRSRDMAAPGTGSTAEMNLENRSKVMIRSTRRRRGPPSVGDTTTESLKIAETPCGDSLTVADSRGLSLQRNRVIVGFNSETPQENYRKEKTGPSRPQSHPPVVLGAGTIPGMLSEREMKHSEGNAAFLRDSTLCNRKEITSGAHCCTDPSLDAGHGNATALESKEPTSDNEHLAEEITHNIEEANYAIQQLNELDLGEEISYEEFNGYLAQLPCNPPPVDTSVEPDHGLLDELQVRNIVYRIKYCKLTHQRRKSNETLGANRDDDHPLYHLEEEIECLEEDVTKLEGDYLLEYLDNKGLLGHIENDDIFGWSFHYCTVADCDDYQRIVPQNYGGYEYENWDTYSRYFHSYEVELEYLFYWEELLKKLKWMEDYMVIIKRPSLKWGKICTRGCYEAIKIATHYSKITEGLARAAFYECINTMFLYIYRCKEWDDIYLEIWQRVTMLKESFKVALNQVYKLEKFPWRHQKMKDAVENDNWSEMEREFHICTAGISEKITEDKARELIADAIKNQRVGPKFYAQYIAKKMDIASAIGVITKRQNIRSLQN</sequence>
<dbReference type="OrthoDB" id="587492at2759"/>
<keyword evidence="3" id="KW-1185">Reference proteome</keyword>
<evidence type="ECO:0000313" key="3">
    <source>
        <dbReference type="Proteomes" id="UP000324897"/>
    </source>
</evidence>
<accession>A0A5J9U133</accession>
<evidence type="ECO:0000256" key="1">
    <source>
        <dbReference type="SAM" id="MobiDB-lite"/>
    </source>
</evidence>
<comment type="caution">
    <text evidence="2">The sequence shown here is derived from an EMBL/GenBank/DDBJ whole genome shotgun (WGS) entry which is preliminary data.</text>
</comment>
<dbReference type="PANTHER" id="PTHR34480:SF14">
    <property type="entry name" value="OS01G0967800 PROTEIN"/>
    <property type="match status" value="1"/>
</dbReference>
<feature type="compositionally biased region" description="Gly residues" evidence="1">
    <location>
        <begin position="8"/>
        <end position="19"/>
    </location>
</feature>
<dbReference type="Gramene" id="TVU17402">
    <property type="protein sequence ID" value="TVU17402"/>
    <property type="gene ID" value="EJB05_33437"/>
</dbReference>